<dbReference type="NCBIfam" id="TIGR01726">
    <property type="entry name" value="HEQRo_perm_3TM"/>
    <property type="match status" value="1"/>
</dbReference>
<comment type="caution">
    <text evidence="17">The sequence shown here is derived from an EMBL/GenBank/DDBJ whole genome shotgun (WGS) entry which is preliminary data.</text>
</comment>
<keyword evidence="9" id="KW-0547">Nucleotide-binding</keyword>
<feature type="transmembrane region" description="Helical" evidence="14">
    <location>
        <begin position="89"/>
        <end position="110"/>
    </location>
</feature>
<feature type="transmembrane region" description="Helical" evidence="14">
    <location>
        <begin position="17"/>
        <end position="45"/>
    </location>
</feature>
<dbReference type="SUPFAM" id="SSF52540">
    <property type="entry name" value="P-loop containing nucleoside triphosphate hydrolases"/>
    <property type="match status" value="1"/>
</dbReference>
<dbReference type="AlphaFoldDB" id="A0A397NLX2"/>
<feature type="domain" description="ABC transporter" evidence="15">
    <location>
        <begin position="260"/>
        <end position="499"/>
    </location>
</feature>
<dbReference type="SUPFAM" id="SSF161098">
    <property type="entry name" value="MetI-like"/>
    <property type="match status" value="1"/>
</dbReference>
<evidence type="ECO:0000259" key="16">
    <source>
        <dbReference type="PROSITE" id="PS50928"/>
    </source>
</evidence>
<keyword evidence="11" id="KW-0029">Amino-acid transport</keyword>
<keyword evidence="7" id="KW-0997">Cell inner membrane</keyword>
<evidence type="ECO:0000256" key="14">
    <source>
        <dbReference type="RuleBase" id="RU363032"/>
    </source>
</evidence>
<dbReference type="Pfam" id="PF00528">
    <property type="entry name" value="BPD_transp_1"/>
    <property type="match status" value="1"/>
</dbReference>
<evidence type="ECO:0000313" key="17">
    <source>
        <dbReference type="EMBL" id="RIA36583.1"/>
    </source>
</evidence>
<feature type="transmembrane region" description="Helical" evidence="14">
    <location>
        <begin position="190"/>
        <end position="213"/>
    </location>
</feature>
<feature type="transmembrane region" description="Helical" evidence="14">
    <location>
        <begin position="57"/>
        <end position="77"/>
    </location>
</feature>
<evidence type="ECO:0000256" key="3">
    <source>
        <dbReference type="ARBA" id="ARBA00005417"/>
    </source>
</evidence>
<comment type="similarity">
    <text evidence="3">Belongs to the ABC transporter superfamily.</text>
</comment>
<protein>
    <submittedName>
        <fullName evidence="17">Polar amino acid transport system permease protein</fullName>
    </submittedName>
</protein>
<dbReference type="Gene3D" id="3.40.50.300">
    <property type="entry name" value="P-loop containing nucleotide triphosphate hydrolases"/>
    <property type="match status" value="1"/>
</dbReference>
<dbReference type="GO" id="GO:0043190">
    <property type="term" value="C:ATP-binding cassette (ABC) transporter complex"/>
    <property type="evidence" value="ECO:0007669"/>
    <property type="project" value="InterPro"/>
</dbReference>
<dbReference type="InterPro" id="IPR000515">
    <property type="entry name" value="MetI-like"/>
</dbReference>
<evidence type="ECO:0000256" key="8">
    <source>
        <dbReference type="ARBA" id="ARBA00022692"/>
    </source>
</evidence>
<dbReference type="GO" id="GO:0022857">
    <property type="term" value="F:transmembrane transporter activity"/>
    <property type="evidence" value="ECO:0007669"/>
    <property type="project" value="InterPro"/>
</dbReference>
<dbReference type="PANTHER" id="PTHR43166">
    <property type="entry name" value="AMINO ACID IMPORT ATP-BINDING PROTEIN"/>
    <property type="match status" value="1"/>
</dbReference>
<organism evidence="17 18">
    <name type="scientific">Ectopseudomonas oleovorans</name>
    <name type="common">Pseudomonas oleovorans</name>
    <dbReference type="NCBI Taxonomy" id="301"/>
    <lineage>
        <taxon>Bacteria</taxon>
        <taxon>Pseudomonadati</taxon>
        <taxon>Pseudomonadota</taxon>
        <taxon>Gammaproteobacteria</taxon>
        <taxon>Pseudomonadales</taxon>
        <taxon>Pseudomonadaceae</taxon>
        <taxon>Ectopseudomonas</taxon>
    </lineage>
</organism>
<comment type="similarity">
    <text evidence="4">Belongs to the binding-protein-dependent transport system permease family. HisMQ subfamily.</text>
</comment>
<dbReference type="Proteomes" id="UP000265836">
    <property type="component" value="Unassembled WGS sequence"/>
</dbReference>
<dbReference type="GO" id="GO:0006865">
    <property type="term" value="P:amino acid transport"/>
    <property type="evidence" value="ECO:0007669"/>
    <property type="project" value="UniProtKB-KW"/>
</dbReference>
<evidence type="ECO:0000256" key="10">
    <source>
        <dbReference type="ARBA" id="ARBA00022840"/>
    </source>
</evidence>
<dbReference type="InterPro" id="IPR017871">
    <property type="entry name" value="ABC_transporter-like_CS"/>
</dbReference>
<dbReference type="PROSITE" id="PS50928">
    <property type="entry name" value="ABC_TM1"/>
    <property type="match status" value="1"/>
</dbReference>
<reference evidence="17 18" key="1">
    <citation type="submission" date="2018-08" db="EMBL/GenBank/DDBJ databases">
        <title>Genome sequencing of rice bacterial endophytes.</title>
        <authorList>
            <person name="Venturi V."/>
        </authorList>
    </citation>
    <scope>NUCLEOTIDE SEQUENCE [LARGE SCALE GENOMIC DNA]</scope>
    <source>
        <strain evidence="17 18">E1205</strain>
    </source>
</reference>
<keyword evidence="12 14" id="KW-1133">Transmembrane helix</keyword>
<proteinExistence type="inferred from homology"/>
<dbReference type="GO" id="GO:0016887">
    <property type="term" value="F:ATP hydrolysis activity"/>
    <property type="evidence" value="ECO:0007669"/>
    <property type="project" value="InterPro"/>
</dbReference>
<evidence type="ECO:0000256" key="7">
    <source>
        <dbReference type="ARBA" id="ARBA00022519"/>
    </source>
</evidence>
<dbReference type="InterPro" id="IPR003593">
    <property type="entry name" value="AAA+_ATPase"/>
</dbReference>
<evidence type="ECO:0000256" key="9">
    <source>
        <dbReference type="ARBA" id="ARBA00022741"/>
    </source>
</evidence>
<dbReference type="CDD" id="cd03262">
    <property type="entry name" value="ABC_HisP_GlnQ"/>
    <property type="match status" value="1"/>
</dbReference>
<evidence type="ECO:0000313" key="18">
    <source>
        <dbReference type="Proteomes" id="UP000265836"/>
    </source>
</evidence>
<keyword evidence="8 14" id="KW-0812">Transmembrane</keyword>
<dbReference type="SMART" id="SM00382">
    <property type="entry name" value="AAA"/>
    <property type="match status" value="1"/>
</dbReference>
<dbReference type="CDD" id="cd06261">
    <property type="entry name" value="TM_PBP2"/>
    <property type="match status" value="1"/>
</dbReference>
<evidence type="ECO:0000256" key="13">
    <source>
        <dbReference type="ARBA" id="ARBA00023136"/>
    </source>
</evidence>
<name>A0A397NLX2_ECTOL</name>
<gene>
    <name evidence="17" type="ORF">DFO61_1059</name>
</gene>
<keyword evidence="5 14" id="KW-0813">Transport</keyword>
<evidence type="ECO:0000256" key="5">
    <source>
        <dbReference type="ARBA" id="ARBA00022448"/>
    </source>
</evidence>
<evidence type="ECO:0000256" key="4">
    <source>
        <dbReference type="ARBA" id="ARBA00010072"/>
    </source>
</evidence>
<dbReference type="GO" id="GO:0005524">
    <property type="term" value="F:ATP binding"/>
    <property type="evidence" value="ECO:0007669"/>
    <property type="project" value="UniProtKB-KW"/>
</dbReference>
<evidence type="ECO:0000256" key="2">
    <source>
        <dbReference type="ARBA" id="ARBA00004429"/>
    </source>
</evidence>
<dbReference type="InterPro" id="IPR003439">
    <property type="entry name" value="ABC_transporter-like_ATP-bd"/>
</dbReference>
<dbReference type="Gene3D" id="1.10.3720.10">
    <property type="entry name" value="MetI-like"/>
    <property type="match status" value="1"/>
</dbReference>
<evidence type="ECO:0000256" key="11">
    <source>
        <dbReference type="ARBA" id="ARBA00022970"/>
    </source>
</evidence>
<accession>A0A397NLX2</accession>
<comment type="subcellular location">
    <subcellularLocation>
        <location evidence="2">Cell inner membrane</location>
        <topology evidence="2">Multi-pass membrane protein</topology>
    </subcellularLocation>
    <subcellularLocation>
        <location evidence="1">Cell inner membrane</location>
        <topology evidence="1">Peripheral membrane protein</topology>
    </subcellularLocation>
    <subcellularLocation>
        <location evidence="14">Cell membrane</location>
        <topology evidence="14">Multi-pass membrane protein</topology>
    </subcellularLocation>
</comment>
<dbReference type="PROSITE" id="PS00211">
    <property type="entry name" value="ABC_TRANSPORTER_1"/>
    <property type="match status" value="1"/>
</dbReference>
<evidence type="ECO:0000256" key="6">
    <source>
        <dbReference type="ARBA" id="ARBA00022475"/>
    </source>
</evidence>
<dbReference type="PANTHER" id="PTHR43166:SF9">
    <property type="entry name" value="GLUTAMATE_ASPARTATE IMPORT ATP-BINDING PROTEIN GLTL"/>
    <property type="match status" value="1"/>
</dbReference>
<dbReference type="PROSITE" id="PS50893">
    <property type="entry name" value="ABC_TRANSPORTER_2"/>
    <property type="match status" value="1"/>
</dbReference>
<feature type="domain" description="ABC transmembrane type-1" evidence="16">
    <location>
        <begin position="21"/>
        <end position="210"/>
    </location>
</feature>
<evidence type="ECO:0000259" key="15">
    <source>
        <dbReference type="PROSITE" id="PS50893"/>
    </source>
</evidence>
<dbReference type="InterPro" id="IPR050086">
    <property type="entry name" value="MetN_ABC_transporter-like"/>
</dbReference>
<evidence type="ECO:0000256" key="1">
    <source>
        <dbReference type="ARBA" id="ARBA00004417"/>
    </source>
</evidence>
<keyword evidence="13 14" id="KW-0472">Membrane</keyword>
<dbReference type="InterPro" id="IPR010065">
    <property type="entry name" value="AA_ABC_transptr_permease_3TM"/>
</dbReference>
<dbReference type="EMBL" id="QXDA01000001">
    <property type="protein sequence ID" value="RIA36583.1"/>
    <property type="molecule type" value="Genomic_DNA"/>
</dbReference>
<evidence type="ECO:0000256" key="12">
    <source>
        <dbReference type="ARBA" id="ARBA00022989"/>
    </source>
</evidence>
<dbReference type="RefSeq" id="WP_119691822.1">
    <property type="nucleotide sequence ID" value="NZ_QXDA01000001.1"/>
</dbReference>
<keyword evidence="10" id="KW-0067">ATP-binding</keyword>
<dbReference type="InterPro" id="IPR035906">
    <property type="entry name" value="MetI-like_sf"/>
</dbReference>
<dbReference type="InterPro" id="IPR027417">
    <property type="entry name" value="P-loop_NTPase"/>
</dbReference>
<sequence>MTFDWSYFLSLFTLGEFWRACVTVIVLSSAAWVLGLGLGFLLACARMSPKRGLNLPARLYIWFFRSIPLLVLLVFVYNLPQLFPQTGAWLGNPFTAGLIGLVATEAAYMAEIHRGGLLSVAAGQREAGHALGFTYWTTLRLVVVQQAFRISLPTLVNEYVTIVKLSSLVSVISLPELLMTGQRLYSQNFLVLETLAAVAVYYVLIVTLFGWGFSRLERSLDLGRRSAALLDADACQAARVMPASPAVVQPRMQAGAPKALRLRNLHKSYGRNTVLSGIDLEISCGQVVSIIGPSGSGKTSLIRTINALERIDQGEIVLFDAPYITADISPTAPQVRQGIRRIGMVFQNFQLFPHLTLLENITLAPLRHGLDTPQAARQNAFALLDKVGLLSHANRYPHQLSGGQQQRVAIARALAMRPDVLLFDEPTSALDPELVVDVLNVIRDLAREGMTMLVVTHEMDFALSTSDRIVFMEQGRIQLDASPLQIQRGACASASPAIQRVRRFMKLEDRSISPEPSPVA</sequence>
<keyword evidence="6" id="KW-1003">Cell membrane</keyword>
<dbReference type="Pfam" id="PF00005">
    <property type="entry name" value="ABC_tran"/>
    <property type="match status" value="1"/>
</dbReference>